<dbReference type="GO" id="GO:0005886">
    <property type="term" value="C:plasma membrane"/>
    <property type="evidence" value="ECO:0007669"/>
    <property type="project" value="UniProtKB-SubCell"/>
</dbReference>
<feature type="transmembrane region" description="Helical" evidence="6">
    <location>
        <begin position="238"/>
        <end position="262"/>
    </location>
</feature>
<feature type="transmembrane region" description="Helical" evidence="6">
    <location>
        <begin position="124"/>
        <end position="145"/>
    </location>
</feature>
<keyword evidence="5 6" id="KW-0472">Membrane</keyword>
<name>A0A7V9A904_9BACT</name>
<proteinExistence type="inferred from homology"/>
<dbReference type="PANTHER" id="PTHR30341">
    <property type="entry name" value="SODIUM ION/PROTON ANTIPORTER NHAA-RELATED"/>
    <property type="match status" value="1"/>
</dbReference>
<feature type="transmembrane region" description="Helical" evidence="6">
    <location>
        <begin position="85"/>
        <end position="103"/>
    </location>
</feature>
<evidence type="ECO:0000256" key="3">
    <source>
        <dbReference type="ARBA" id="ARBA00022692"/>
    </source>
</evidence>
<feature type="transmembrane region" description="Helical" evidence="6">
    <location>
        <begin position="27"/>
        <end position="56"/>
    </location>
</feature>
<comment type="catalytic activity">
    <reaction evidence="6">
        <text>Na(+)(in) + 2 H(+)(out) = Na(+)(out) + 2 H(+)(in)</text>
        <dbReference type="Rhea" id="RHEA:29251"/>
        <dbReference type="ChEBI" id="CHEBI:15378"/>
        <dbReference type="ChEBI" id="CHEBI:29101"/>
    </reaction>
</comment>
<evidence type="ECO:0000256" key="5">
    <source>
        <dbReference type="ARBA" id="ARBA00023136"/>
    </source>
</evidence>
<evidence type="ECO:0000313" key="8">
    <source>
        <dbReference type="Proteomes" id="UP000551616"/>
    </source>
</evidence>
<dbReference type="EMBL" id="JABRWO010000012">
    <property type="protein sequence ID" value="MBA2116962.1"/>
    <property type="molecule type" value="Genomic_DNA"/>
</dbReference>
<comment type="similarity">
    <text evidence="6">Belongs to the NhaA Na(+)/H(+) (TC 2.A.33) antiporter family.</text>
</comment>
<gene>
    <name evidence="6 7" type="primary">nhaA</name>
    <name evidence="7" type="ORF">HOV93_41560</name>
</gene>
<feature type="transmembrane region" description="Helical" evidence="6">
    <location>
        <begin position="151"/>
        <end position="170"/>
    </location>
</feature>
<keyword evidence="6" id="KW-0915">Sodium</keyword>
<protein>
    <recommendedName>
        <fullName evidence="6">Na(+)/H(+) antiporter NhaA</fullName>
    </recommendedName>
    <alternativeName>
        <fullName evidence="6">Sodium/proton antiporter NhaA</fullName>
    </alternativeName>
</protein>
<keyword evidence="2 6" id="KW-1003">Cell membrane</keyword>
<dbReference type="GO" id="GO:0015385">
    <property type="term" value="F:sodium:proton antiporter activity"/>
    <property type="evidence" value="ECO:0007669"/>
    <property type="project" value="UniProtKB-UniRule"/>
</dbReference>
<dbReference type="Proteomes" id="UP000551616">
    <property type="component" value="Unassembled WGS sequence"/>
</dbReference>
<evidence type="ECO:0000256" key="1">
    <source>
        <dbReference type="ARBA" id="ARBA00004429"/>
    </source>
</evidence>
<dbReference type="HAMAP" id="MF_01844">
    <property type="entry name" value="NhaA"/>
    <property type="match status" value="1"/>
</dbReference>
<accession>A0A7V9A904</accession>
<feature type="transmembrane region" description="Helical" evidence="6">
    <location>
        <begin position="206"/>
        <end position="226"/>
    </location>
</feature>
<dbReference type="Gene3D" id="1.20.1530.10">
    <property type="entry name" value="Na+/H+ antiporter like domain"/>
    <property type="match status" value="1"/>
</dbReference>
<keyword evidence="4 6" id="KW-1133">Transmembrane helix</keyword>
<dbReference type="PANTHER" id="PTHR30341:SF0">
    <property type="entry name" value="NA(+)_H(+) ANTIPORTER NHAA"/>
    <property type="match status" value="1"/>
</dbReference>
<dbReference type="InterPro" id="IPR023171">
    <property type="entry name" value="Na/H_antiporter_dom_sf"/>
</dbReference>
<keyword evidence="6" id="KW-0050">Antiport</keyword>
<dbReference type="AlphaFoldDB" id="A0A7V9A904"/>
<dbReference type="Pfam" id="PF06965">
    <property type="entry name" value="Na_H_antiport_1"/>
    <property type="match status" value="1"/>
</dbReference>
<comment type="function">
    <text evidence="6">Na(+)/H(+) antiporter that extrudes sodium in exchange for external protons.</text>
</comment>
<feature type="transmembrane region" description="Helical" evidence="6">
    <location>
        <begin position="432"/>
        <end position="453"/>
    </location>
</feature>
<sequence>MVGHMDDNPQDQDYYLMWKTSRPIRRLIYPLEGLISDAAWGGVLLMICTVIALYLANSPWAHDYHEILNAPLDIGLGNSHLVLDVHHFINDALMAIFFFVVGLEIKRELLVGELSKVREATLPAVAALGGMIVPAIFFLALNWGGEGKHGWGIPMATDIAFSLGILSLLGKRVPLSAKVFLTAFAIVDDIGASMVIAFFYTESISWPMLGLAGIFFGLLALCNYTGVRRSAPYIFLSIFLWFCFLKSGVHPTIAGILAALTIPARPRLQSDEFLISTRMLLNRIEEKREEEENVLKNKEKHSLITDVELASRLTQTPIKRFENALHHWITFFIMPVFALANAGIAFDGDIASKLTHNVTIGVMLGLLLGKQVGVTLFCWIAVKLGWAQLPRSVSWGMLYGLTWLGGIGFTMSLFITNLAYGREAEFRDDAKLGILVASAIAGIGGCIVVSLFLPKNEVEESLDLDTDSDL</sequence>
<dbReference type="InterPro" id="IPR004670">
    <property type="entry name" value="NhaA"/>
</dbReference>
<keyword evidence="6" id="KW-0406">Ion transport</keyword>
<keyword evidence="6" id="KW-0739">Sodium transport</keyword>
<feature type="transmembrane region" description="Helical" evidence="6">
    <location>
        <begin position="402"/>
        <end position="420"/>
    </location>
</feature>
<keyword evidence="8" id="KW-1185">Reference proteome</keyword>
<evidence type="ECO:0000256" key="4">
    <source>
        <dbReference type="ARBA" id="ARBA00022989"/>
    </source>
</evidence>
<feature type="transmembrane region" description="Helical" evidence="6">
    <location>
        <begin position="358"/>
        <end position="382"/>
    </location>
</feature>
<comment type="caution">
    <text evidence="7">The sequence shown here is derived from an EMBL/GenBank/DDBJ whole genome shotgun (WGS) entry which is preliminary data.</text>
</comment>
<keyword evidence="3 6" id="KW-0812">Transmembrane</keyword>
<feature type="transmembrane region" description="Helical" evidence="6">
    <location>
        <begin position="325"/>
        <end position="346"/>
    </location>
</feature>
<organism evidence="7 8">
    <name type="scientific">Bremerella alba</name>
    <dbReference type="NCBI Taxonomy" id="980252"/>
    <lineage>
        <taxon>Bacteria</taxon>
        <taxon>Pseudomonadati</taxon>
        <taxon>Planctomycetota</taxon>
        <taxon>Planctomycetia</taxon>
        <taxon>Pirellulales</taxon>
        <taxon>Pirellulaceae</taxon>
        <taxon>Bremerella</taxon>
    </lineage>
</organism>
<dbReference type="GO" id="GO:0006885">
    <property type="term" value="P:regulation of pH"/>
    <property type="evidence" value="ECO:0007669"/>
    <property type="project" value="UniProtKB-UniRule"/>
</dbReference>
<dbReference type="NCBIfam" id="TIGR00773">
    <property type="entry name" value="NhaA"/>
    <property type="match status" value="1"/>
</dbReference>
<evidence type="ECO:0000313" key="7">
    <source>
        <dbReference type="EMBL" id="MBA2116962.1"/>
    </source>
</evidence>
<feature type="transmembrane region" description="Helical" evidence="6">
    <location>
        <begin position="179"/>
        <end position="200"/>
    </location>
</feature>
<keyword evidence="6" id="KW-0813">Transport</keyword>
<comment type="subcellular location">
    <subcellularLocation>
        <location evidence="1">Cell inner membrane</location>
        <topology evidence="1">Multi-pass membrane protein</topology>
    </subcellularLocation>
    <subcellularLocation>
        <location evidence="6">Cell membrane</location>
        <topology evidence="6">Multi-pass membrane protein</topology>
    </subcellularLocation>
</comment>
<evidence type="ECO:0000256" key="6">
    <source>
        <dbReference type="HAMAP-Rule" id="MF_01844"/>
    </source>
</evidence>
<evidence type="ECO:0000256" key="2">
    <source>
        <dbReference type="ARBA" id="ARBA00022475"/>
    </source>
</evidence>
<reference evidence="7 8" key="1">
    <citation type="submission" date="2020-05" db="EMBL/GenBank/DDBJ databases">
        <title>Bremerella alba sp. nov., a novel planctomycete isolated from the surface of the macroalga Fucus spiralis.</title>
        <authorList>
            <person name="Godinho O."/>
            <person name="Botelho R."/>
            <person name="Albuquerque L."/>
            <person name="Wiegand S."/>
            <person name="Da Costa M.S."/>
            <person name="Lobo-Da-Cunha A."/>
            <person name="Jogler C."/>
            <person name="Lage O.M."/>
        </authorList>
    </citation>
    <scope>NUCLEOTIDE SEQUENCE [LARGE SCALE GENOMIC DNA]</scope>
    <source>
        <strain evidence="7 8">FF15</strain>
    </source>
</reference>